<dbReference type="InterPro" id="IPR023908">
    <property type="entry name" value="xxxLxxG_rpt"/>
</dbReference>
<evidence type="ECO:0000313" key="10">
    <source>
        <dbReference type="Proteomes" id="UP001597267"/>
    </source>
</evidence>
<evidence type="ECO:0000259" key="8">
    <source>
        <dbReference type="Pfam" id="PF03176"/>
    </source>
</evidence>
<keyword evidence="4 7" id="KW-0812">Transmembrane</keyword>
<dbReference type="Proteomes" id="UP001597267">
    <property type="component" value="Unassembled WGS sequence"/>
</dbReference>
<dbReference type="RefSeq" id="WP_125712506.1">
    <property type="nucleotide sequence ID" value="NZ_JBHTOP010000002.1"/>
</dbReference>
<dbReference type="PANTHER" id="PTHR33406">
    <property type="entry name" value="MEMBRANE PROTEIN MJ1562-RELATED"/>
    <property type="match status" value="1"/>
</dbReference>
<feature type="domain" description="Membrane transport protein MMPL" evidence="8">
    <location>
        <begin position="46"/>
        <end position="353"/>
    </location>
</feature>
<feature type="transmembrane region" description="Helical" evidence="7">
    <location>
        <begin position="357"/>
        <end position="377"/>
    </location>
</feature>
<evidence type="ECO:0000313" key="9">
    <source>
        <dbReference type="EMBL" id="MFD1670629.1"/>
    </source>
</evidence>
<feature type="transmembrane region" description="Helical" evidence="7">
    <location>
        <begin position="200"/>
        <end position="221"/>
    </location>
</feature>
<feature type="domain" description="Membrane transport protein MMPL" evidence="8">
    <location>
        <begin position="636"/>
        <end position="971"/>
    </location>
</feature>
<feature type="transmembrane region" description="Helical" evidence="7">
    <location>
        <begin position="177"/>
        <end position="193"/>
    </location>
</feature>
<proteinExistence type="inferred from homology"/>
<dbReference type="EMBL" id="JBHTOP010000002">
    <property type="protein sequence ID" value="MFD1670629.1"/>
    <property type="molecule type" value="Genomic_DNA"/>
</dbReference>
<keyword evidence="10" id="KW-1185">Reference proteome</keyword>
<comment type="subcellular location">
    <subcellularLocation>
        <location evidence="1">Cell membrane</location>
        <topology evidence="1">Multi-pass membrane protein</topology>
    </subcellularLocation>
</comment>
<dbReference type="InterPro" id="IPR004869">
    <property type="entry name" value="MMPL_dom"/>
</dbReference>
<feature type="transmembrane region" description="Helical" evidence="7">
    <location>
        <begin position="840"/>
        <end position="857"/>
    </location>
</feature>
<feature type="transmembrane region" description="Helical" evidence="7">
    <location>
        <begin position="308"/>
        <end position="336"/>
    </location>
</feature>
<evidence type="ECO:0000256" key="5">
    <source>
        <dbReference type="ARBA" id="ARBA00022989"/>
    </source>
</evidence>
<evidence type="ECO:0000256" key="6">
    <source>
        <dbReference type="ARBA" id="ARBA00023136"/>
    </source>
</evidence>
<name>A0ABW4J4R1_9LACO</name>
<gene>
    <name evidence="9" type="ORF">ACFQ5M_00820</name>
</gene>
<keyword evidence="6 7" id="KW-0472">Membrane</keyword>
<feature type="transmembrane region" description="Helical" evidence="7">
    <location>
        <begin position="815"/>
        <end position="833"/>
    </location>
</feature>
<dbReference type="Gene3D" id="1.10.287.950">
    <property type="entry name" value="Methyl-accepting chemotaxis protein"/>
    <property type="match status" value="2"/>
</dbReference>
<evidence type="ECO:0000256" key="4">
    <source>
        <dbReference type="ARBA" id="ARBA00022692"/>
    </source>
</evidence>
<sequence length="1003" mass="106745">MKQFREKHILSLVFWVILVLVAIFTLPNVSQIVRDNGAVTLPDSVQSEVASTIEKKMANKGNVRTLIAVFNNKDGKITDTQNDEITDKIKALKKDNNIKITSITGPSDNAETRKQLVSKDKTTQMAMITLKSSQNVKSQTNKILDTIETSGLRTYVTGNDILNDDFSTITEKGVQKTEIIAIIFIFIVLIIVFRSPIVPLISLSTVGVSFIIALNIVMNLAEKANFPVSNFTQVFMVVVMFGIGTDYNILLYDRFKEEMANGLDKVQAARTARKRAGRTILYSGSSVLIGFTVLGLAKFSFYQSAVGVAVGVLVTLCVELTLNVFFMANLGANMFWPTTKLSGTSENRLWKFLSKITLNHTYVMVGILVIAAVPMLISQAKGSTLNYNNADELPSTVQSKKGYEVIQAHFPAGMSGPSTLYIESDKPLNTQENLATIDDLTNYLKAETGVKTVASATQPGGTEVKQLYLKSQLSTLISGLNEASSGLKQVQSGLNSANSQLTSADLSSSLSQVQQLADGTSALQTGAQSLSSGISTYTAGVGQLASGTSQLSSGASTLSSGVGQLSSSSQQLTAGLQQLQAQASQLSGLAAQLSASSAQGGAALTGLSSGISQLATGSSALSSGLSSLQAQVPTLTSGVSQLNSGAQQLTQSSSTLVSGGTQVASASAQVNTGVQTLNTRVQQLSSQVSALQDGLTSATTALGQIDSGTGEIKAYLQGMQKSYMADTFYIPKDSIKSSSFKPALDAYMSKNHKITSITIVLKGDPSTTKSANQITQITSDVKAKLKHSSLKDATVAIGGQTSQTADLERLANSDFMRTVIIMLIGIGIALLFVTRSVIQAMTIIGTLVITYVSAIDISKWLSATILGRDLLTWNTPFFSFIMLIALGVDYSIFLMMRYRDDAGDIPDVRERIHHSATIIGAVVVSAAVILGGTFAALIPSGVITLIQVAMVVIIGLIILVITLPIIMPAMVKWTYPYVNDKMYQKVKQTKAGDVKKTDTADKK</sequence>
<protein>
    <submittedName>
        <fullName evidence="9">MMPL family transporter</fullName>
    </submittedName>
</protein>
<accession>A0ABW4J4R1</accession>
<feature type="transmembrane region" description="Helical" evidence="7">
    <location>
        <begin position="9"/>
        <end position="26"/>
    </location>
</feature>
<dbReference type="Pfam" id="PF03176">
    <property type="entry name" value="MMPL"/>
    <property type="match status" value="2"/>
</dbReference>
<evidence type="ECO:0000256" key="7">
    <source>
        <dbReference type="SAM" id="Phobius"/>
    </source>
</evidence>
<comment type="caution">
    <text evidence="9">The sequence shown here is derived from an EMBL/GenBank/DDBJ whole genome shotgun (WGS) entry which is preliminary data.</text>
</comment>
<comment type="similarity">
    <text evidence="2">Belongs to the resistance-nodulation-cell division (RND) (TC 2.A.6) family. MmpL subfamily.</text>
</comment>
<evidence type="ECO:0000256" key="1">
    <source>
        <dbReference type="ARBA" id="ARBA00004651"/>
    </source>
</evidence>
<feature type="transmembrane region" description="Helical" evidence="7">
    <location>
        <begin position="877"/>
        <end position="896"/>
    </location>
</feature>
<reference evidence="10" key="1">
    <citation type="journal article" date="2019" name="Int. J. Syst. Evol. Microbiol.">
        <title>The Global Catalogue of Microorganisms (GCM) 10K type strain sequencing project: providing services to taxonomists for standard genome sequencing and annotation.</title>
        <authorList>
            <consortium name="The Broad Institute Genomics Platform"/>
            <consortium name="The Broad Institute Genome Sequencing Center for Infectious Disease"/>
            <person name="Wu L."/>
            <person name="Ma J."/>
        </authorList>
    </citation>
    <scope>NUCLEOTIDE SEQUENCE [LARGE SCALE GENOMIC DNA]</scope>
    <source>
        <strain evidence="10">CCM 8896</strain>
    </source>
</reference>
<dbReference type="Gene3D" id="1.20.1640.10">
    <property type="entry name" value="Multidrug efflux transporter AcrB transmembrane domain"/>
    <property type="match status" value="2"/>
</dbReference>
<organism evidence="9 10">
    <name type="scientific">Agrilactobacillus yilanensis</name>
    <dbReference type="NCBI Taxonomy" id="2485997"/>
    <lineage>
        <taxon>Bacteria</taxon>
        <taxon>Bacillati</taxon>
        <taxon>Bacillota</taxon>
        <taxon>Bacilli</taxon>
        <taxon>Lactobacillales</taxon>
        <taxon>Lactobacillaceae</taxon>
        <taxon>Agrilactobacillus</taxon>
    </lineage>
</organism>
<dbReference type="PANTHER" id="PTHR33406:SF6">
    <property type="entry name" value="MEMBRANE PROTEIN YDGH-RELATED"/>
    <property type="match status" value="1"/>
</dbReference>
<feature type="transmembrane region" description="Helical" evidence="7">
    <location>
        <begin position="916"/>
        <end position="938"/>
    </location>
</feature>
<evidence type="ECO:0000256" key="2">
    <source>
        <dbReference type="ARBA" id="ARBA00010157"/>
    </source>
</evidence>
<evidence type="ECO:0000256" key="3">
    <source>
        <dbReference type="ARBA" id="ARBA00022475"/>
    </source>
</evidence>
<keyword evidence="5 7" id="KW-1133">Transmembrane helix</keyword>
<dbReference type="SUPFAM" id="SSF82866">
    <property type="entry name" value="Multidrug efflux transporter AcrB transmembrane domain"/>
    <property type="match status" value="2"/>
</dbReference>
<dbReference type="InterPro" id="IPR050545">
    <property type="entry name" value="Mycobact_MmpL"/>
</dbReference>
<feature type="transmembrane region" description="Helical" evidence="7">
    <location>
        <begin position="233"/>
        <end position="252"/>
    </location>
</feature>
<keyword evidence="3" id="KW-1003">Cell membrane</keyword>
<dbReference type="NCBIfam" id="TIGR03057">
    <property type="entry name" value="xxxLxxG_by_4"/>
    <property type="match status" value="1"/>
</dbReference>
<feature type="transmembrane region" description="Helical" evidence="7">
    <location>
        <begin position="944"/>
        <end position="966"/>
    </location>
</feature>
<feature type="transmembrane region" description="Helical" evidence="7">
    <location>
        <begin position="280"/>
        <end position="302"/>
    </location>
</feature>